<comment type="caution">
    <text evidence="1">The sequence shown here is derived from an EMBL/GenBank/DDBJ whole genome shotgun (WGS) entry which is preliminary data.</text>
</comment>
<keyword evidence="2" id="KW-1185">Reference proteome</keyword>
<name>L2F553_9GAMM</name>
<organism evidence="1 2">
    <name type="scientific">Moraxella macacae 0408225</name>
    <dbReference type="NCBI Taxonomy" id="1230338"/>
    <lineage>
        <taxon>Bacteria</taxon>
        <taxon>Pseudomonadati</taxon>
        <taxon>Pseudomonadota</taxon>
        <taxon>Gammaproteobacteria</taxon>
        <taxon>Moraxellales</taxon>
        <taxon>Moraxellaceae</taxon>
        <taxon>Moraxella</taxon>
    </lineage>
</organism>
<dbReference type="RefSeq" id="WP_009501691.1">
    <property type="nucleotide sequence ID" value="NZ_ANIN01000002.1"/>
</dbReference>
<dbReference type="OrthoDB" id="2646363at2"/>
<gene>
    <name evidence="1" type="ORF">MOMA_06396</name>
</gene>
<dbReference type="eggNOG" id="COG3597">
    <property type="taxonomic scope" value="Bacteria"/>
</dbReference>
<dbReference type="Proteomes" id="UP000023795">
    <property type="component" value="Unassembled WGS sequence"/>
</dbReference>
<accession>L2F553</accession>
<dbReference type="PATRIC" id="fig|1230338.3.peg.1364"/>
<dbReference type="STRING" id="1230338.MOMA_06396"/>
<evidence type="ECO:0008006" key="3">
    <source>
        <dbReference type="Google" id="ProtNLM"/>
    </source>
</evidence>
<evidence type="ECO:0000313" key="2">
    <source>
        <dbReference type="Proteomes" id="UP000023795"/>
    </source>
</evidence>
<reference evidence="1 2" key="1">
    <citation type="journal article" date="2013" name="Genome Announc.">
        <title>Genome Sequence of Moraxella macacae 0408225, a Novel Bacterial Species Isolated from a Cynomolgus Macaque with Epistaxis.</title>
        <authorList>
            <person name="Ladner J.T."/>
            <person name="Whitehouse C.A."/>
            <person name="Koroleva G.I."/>
            <person name="Palacios G.F."/>
        </authorList>
    </citation>
    <scope>NUCLEOTIDE SEQUENCE [LARGE SCALE GENOMIC DNA]</scope>
    <source>
        <strain evidence="1 2">0408225</strain>
    </source>
</reference>
<dbReference type="EMBL" id="ANIN01000002">
    <property type="protein sequence ID" value="ELA08169.1"/>
    <property type="molecule type" value="Genomic_DNA"/>
</dbReference>
<protein>
    <recommendedName>
        <fullName evidence="3">DUF697 domain-containing protein</fullName>
    </recommendedName>
</protein>
<sequence length="176" mass="19635">MSNVKQPTVEQLPNSIDPDLNLEKVKVECEELVKKQAKISAGVAIVPVPFFDVAVDAGLLTKLLPEISQRFGLADDITKKTNNEKEKNSSSFEQYKDRAVDFAGLVATRALAKKTFQGFGSRIITKQVTKFVPFGGQLVAGTIGYLMFKKIANDHIEKCYQNAKKLQREYHEKTVN</sequence>
<evidence type="ECO:0000313" key="1">
    <source>
        <dbReference type="EMBL" id="ELA08169.1"/>
    </source>
</evidence>
<proteinExistence type="predicted"/>
<dbReference type="AlphaFoldDB" id="L2F553"/>